<keyword evidence="4" id="KW-1185">Reference proteome</keyword>
<reference evidence="3 4" key="1">
    <citation type="submission" date="2018-11" db="EMBL/GenBank/DDBJ databases">
        <authorList>
            <consortium name="Pathogen Informatics"/>
        </authorList>
    </citation>
    <scope>NUCLEOTIDE SEQUENCE [LARGE SCALE GENOMIC DNA]</scope>
</reference>
<proteinExistence type="predicted"/>
<dbReference type="Proteomes" id="UP000270094">
    <property type="component" value="Unassembled WGS sequence"/>
</dbReference>
<dbReference type="EMBL" id="UYYB01095096">
    <property type="protein sequence ID" value="VDM75252.1"/>
    <property type="molecule type" value="Genomic_DNA"/>
</dbReference>
<feature type="chain" id="PRO_5017943903" evidence="2">
    <location>
        <begin position="17"/>
        <end position="258"/>
    </location>
</feature>
<feature type="coiled-coil region" evidence="1">
    <location>
        <begin position="170"/>
        <end position="237"/>
    </location>
</feature>
<evidence type="ECO:0000256" key="2">
    <source>
        <dbReference type="SAM" id="SignalP"/>
    </source>
</evidence>
<sequence>MRVLVALCIFIWTTNAQNEDAGTLLQSILDVDRSLAEEIKKDISLASQKEKQLRDEFAKSLNNSVQRIKDVLGQRVDKLRDIEEGYKAEELAQKQQATMEWETLMNGINSTKALLQEEREREMDQQKQILRRAWDEAKVKLDEIQSRLNDSADVKKERRKEMLLSMRSTMDEIRAIMNQEEAARKQQQQQRRAEFENRLNQIKSDIMARKDDLDAREQEIRDKYAELTQKQAELKESIQARFSFLKYLYEKDSFRTRC</sequence>
<evidence type="ECO:0000256" key="1">
    <source>
        <dbReference type="SAM" id="Coils"/>
    </source>
</evidence>
<dbReference type="AlphaFoldDB" id="A0A3P7L7D7"/>
<gene>
    <name evidence="3" type="ORF">SVUK_LOCUS10250</name>
</gene>
<organism evidence="3 4">
    <name type="scientific">Strongylus vulgaris</name>
    <name type="common">Blood worm</name>
    <dbReference type="NCBI Taxonomy" id="40348"/>
    <lineage>
        <taxon>Eukaryota</taxon>
        <taxon>Metazoa</taxon>
        <taxon>Ecdysozoa</taxon>
        <taxon>Nematoda</taxon>
        <taxon>Chromadorea</taxon>
        <taxon>Rhabditida</taxon>
        <taxon>Rhabditina</taxon>
        <taxon>Rhabditomorpha</taxon>
        <taxon>Strongyloidea</taxon>
        <taxon>Strongylidae</taxon>
        <taxon>Strongylus</taxon>
    </lineage>
</organism>
<protein>
    <submittedName>
        <fullName evidence="3">Uncharacterized protein</fullName>
    </submittedName>
</protein>
<keyword evidence="1" id="KW-0175">Coiled coil</keyword>
<feature type="signal peptide" evidence="2">
    <location>
        <begin position="1"/>
        <end position="16"/>
    </location>
</feature>
<keyword evidence="2" id="KW-0732">Signal</keyword>
<evidence type="ECO:0000313" key="3">
    <source>
        <dbReference type="EMBL" id="VDM75252.1"/>
    </source>
</evidence>
<accession>A0A3P7L7D7</accession>
<name>A0A3P7L7D7_STRVU</name>
<dbReference type="OrthoDB" id="5845079at2759"/>
<evidence type="ECO:0000313" key="4">
    <source>
        <dbReference type="Proteomes" id="UP000270094"/>
    </source>
</evidence>